<comment type="caution">
    <text evidence="1">The sequence shown here is derived from an EMBL/GenBank/DDBJ whole genome shotgun (WGS) entry which is preliminary data.</text>
</comment>
<protein>
    <submittedName>
        <fullName evidence="1">Uncharacterized protein</fullName>
    </submittedName>
</protein>
<dbReference type="OrthoDB" id="2680308at2"/>
<evidence type="ECO:0000313" key="1">
    <source>
        <dbReference type="EMBL" id="KTD88201.1"/>
    </source>
</evidence>
<dbReference type="AlphaFoldDB" id="A0A0W1B3T3"/>
<organism evidence="1 2">
    <name type="scientific">Paenibacillus etheri</name>
    <dbReference type="NCBI Taxonomy" id="1306852"/>
    <lineage>
        <taxon>Bacteria</taxon>
        <taxon>Bacillati</taxon>
        <taxon>Bacillota</taxon>
        <taxon>Bacilli</taxon>
        <taxon>Bacillales</taxon>
        <taxon>Paenibacillaceae</taxon>
        <taxon>Paenibacillus</taxon>
    </lineage>
</organism>
<accession>A0A0W1B3T3</accession>
<gene>
    <name evidence="1" type="ORF">UQ64_06845</name>
</gene>
<proteinExistence type="predicted"/>
<dbReference type="Pfam" id="PF13730">
    <property type="entry name" value="HTH_36"/>
    <property type="match status" value="1"/>
</dbReference>
<dbReference type="RefSeq" id="WP_060622138.1">
    <property type="nucleotide sequence ID" value="NZ_LCZJ02000015.1"/>
</dbReference>
<evidence type="ECO:0000313" key="2">
    <source>
        <dbReference type="Proteomes" id="UP000054709"/>
    </source>
</evidence>
<sequence length="95" mass="10960">MLSDTARKLLMIMRHCSVHHGYMPTLEVLETKSGRTTDKIRAGLQELTENNYILWEFGKPLESAVVVEGWERTEDRSASVTWSVDGGHIDYWTDY</sequence>
<dbReference type="EMBL" id="LCZJ02000015">
    <property type="protein sequence ID" value="KTD88201.1"/>
    <property type="molecule type" value="Genomic_DNA"/>
</dbReference>
<keyword evidence="2" id="KW-1185">Reference proteome</keyword>
<reference evidence="1 2" key="1">
    <citation type="journal article" date="2015" name="Int. Biodeterior. Biodegradation">
        <title>Physiological and genetic screening methods for the isolation of methyl tert-butyl ether-degrading bacteria for bioremediation purposes.</title>
        <authorList>
            <person name="Guisado I.M."/>
            <person name="Purswani J."/>
            <person name="Gonzalez Lopez J."/>
            <person name="Pozo C."/>
        </authorList>
    </citation>
    <scope>NUCLEOTIDE SEQUENCE [LARGE SCALE GENOMIC DNA]</scope>
    <source>
        <strain evidence="1 2">SH7</strain>
    </source>
</reference>
<name>A0A0W1B3T3_9BACL</name>
<dbReference type="Proteomes" id="UP000054709">
    <property type="component" value="Unassembled WGS sequence"/>
</dbReference>